<evidence type="ECO:0000259" key="3">
    <source>
        <dbReference type="Pfam" id="PF13490"/>
    </source>
</evidence>
<dbReference type="EMBL" id="JAUJWU010000005">
    <property type="protein sequence ID" value="MDN7247181.1"/>
    <property type="molecule type" value="Genomic_DNA"/>
</dbReference>
<dbReference type="Proteomes" id="UP001172142">
    <property type="component" value="Unassembled WGS sequence"/>
</dbReference>
<proteinExistence type="inferred from homology"/>
<dbReference type="InterPro" id="IPR027383">
    <property type="entry name" value="Znf_put"/>
</dbReference>
<evidence type="ECO:0000256" key="1">
    <source>
        <dbReference type="ARBA" id="ARBA00024353"/>
    </source>
</evidence>
<dbReference type="RefSeq" id="WP_301857476.1">
    <property type="nucleotide sequence ID" value="NZ_JAUJWU010000005.1"/>
</dbReference>
<organism evidence="4 5">
    <name type="scientific">Planococcus shenhongbingii</name>
    <dbReference type="NCBI Taxonomy" id="3058398"/>
    <lineage>
        <taxon>Bacteria</taxon>
        <taxon>Bacillati</taxon>
        <taxon>Bacillota</taxon>
        <taxon>Bacilli</taxon>
        <taxon>Bacillales</taxon>
        <taxon>Caryophanaceae</taxon>
        <taxon>Planococcus</taxon>
    </lineage>
</organism>
<evidence type="ECO:0000313" key="4">
    <source>
        <dbReference type="EMBL" id="MDN7247181.1"/>
    </source>
</evidence>
<evidence type="ECO:0000256" key="2">
    <source>
        <dbReference type="ARBA" id="ARBA00024438"/>
    </source>
</evidence>
<feature type="domain" description="Putative zinc-finger" evidence="3">
    <location>
        <begin position="9"/>
        <end position="36"/>
    </location>
</feature>
<comment type="similarity">
    <text evidence="1">Belongs to the zinc-associated anti-sigma factor (ZAS) superfamily. Anti-sigma-W factor family.</text>
</comment>
<evidence type="ECO:0000313" key="5">
    <source>
        <dbReference type="Proteomes" id="UP001172142"/>
    </source>
</evidence>
<comment type="caution">
    <text evidence="4">The sequence shown here is derived from an EMBL/GenBank/DDBJ whole genome shotgun (WGS) entry which is preliminary data.</text>
</comment>
<reference evidence="4 5" key="1">
    <citation type="submission" date="2023-07" db="EMBL/GenBank/DDBJ databases">
        <title>Novel species in genus Planococcus.</title>
        <authorList>
            <person name="Ning S."/>
        </authorList>
    </citation>
    <scope>NUCLEOTIDE SEQUENCE [LARGE SCALE GENOMIC DNA]</scope>
    <source>
        <strain evidence="4 5">N017</strain>
    </source>
</reference>
<accession>A0ABT8NH08</accession>
<gene>
    <name evidence="4" type="ORF">QWY13_17005</name>
</gene>
<sequence length="377" mass="41797">MTCHDLGVLQAYLDGEVSREQKKQIMKHLESCHTCREKIDELQKLQSFCEKALEAQDIHIDTTQAWAKFEENLQFAGNQNPKQEKVMKKRKGWSTLKTKTKRLLVSGVVAAALFSSFAHPQVRVEANQFLSLFRVNQFEVVTLTQNDISEIENWVSENKEGSLDLKGIGQLEMSEAAGETTYFESQQAAEAAGHSVPALREVEVEGVSVMPASTITFTLDVEKANQLLAQLGSDQQFEAQLDGKPFSVSTYEAVHADYVMDGQYISYMRTKSPEIDVPEGVSIEQLRATLLSLPFLPENVKTQLAGIDNIESTLPIPYAATEGSSMTEVRVGDAQGFAVESEEHSYIVWQANGDIHTIFAEGKLGTDELVGLSEQVN</sequence>
<protein>
    <recommendedName>
        <fullName evidence="2">Anti-sigma-W factor RsiW</fullName>
    </recommendedName>
</protein>
<name>A0ABT8NH08_9BACL</name>
<dbReference type="InterPro" id="IPR041916">
    <property type="entry name" value="Anti_sigma_zinc_sf"/>
</dbReference>
<dbReference type="Pfam" id="PF13490">
    <property type="entry name" value="zf-HC2"/>
    <property type="match status" value="1"/>
</dbReference>
<keyword evidence="5" id="KW-1185">Reference proteome</keyword>
<dbReference type="Gene3D" id="1.10.10.1320">
    <property type="entry name" value="Anti-sigma factor, zinc-finger domain"/>
    <property type="match status" value="1"/>
</dbReference>